<reference evidence="1" key="2">
    <citation type="submission" date="2023-03" db="EMBL/GenBank/DDBJ databases">
        <authorList>
            <person name="Zhang Z."/>
        </authorList>
    </citation>
    <scope>NUCLEOTIDE SEQUENCE</scope>
    <source>
        <strain evidence="1">DSA</strain>
    </source>
</reference>
<dbReference type="Proteomes" id="UP001172911">
    <property type="component" value="Unassembled WGS sequence"/>
</dbReference>
<comment type="caution">
    <text evidence="1">The sequence shown here is derived from an EMBL/GenBank/DDBJ whole genome shotgun (WGS) entry which is preliminary data.</text>
</comment>
<proteinExistence type="predicted"/>
<keyword evidence="2" id="KW-1185">Reference proteome</keyword>
<evidence type="ECO:0000313" key="2">
    <source>
        <dbReference type="Proteomes" id="UP001172911"/>
    </source>
</evidence>
<organism evidence="1 2">
    <name type="scientific">Desulforamulus aquiferis</name>
    <dbReference type="NCBI Taxonomy" id="1397668"/>
    <lineage>
        <taxon>Bacteria</taxon>
        <taxon>Bacillati</taxon>
        <taxon>Bacillota</taxon>
        <taxon>Clostridia</taxon>
        <taxon>Eubacteriales</taxon>
        <taxon>Peptococcaceae</taxon>
        <taxon>Desulforamulus</taxon>
    </lineage>
</organism>
<sequence length="105" mass="12289">MDERVKNYYKRNHLYASKMILPDTGEKFRHSCNDCTFFIPVKGQQTTRRMCVSGVKAYRAGHKRVPEEIDILELMLILGKEVLEGMLNRAEHHQVACGTFRQKLY</sequence>
<gene>
    <name evidence="1" type="ORF">P6N53_10425</name>
</gene>
<dbReference type="EMBL" id="JARPTC010000014">
    <property type="protein sequence ID" value="MDO7787633.1"/>
    <property type="molecule type" value="Genomic_DNA"/>
</dbReference>
<evidence type="ECO:0000313" key="1">
    <source>
        <dbReference type="EMBL" id="MDO7787633.1"/>
    </source>
</evidence>
<dbReference type="RefSeq" id="WP_304542818.1">
    <property type="nucleotide sequence ID" value="NZ_JARPTC010000014.1"/>
</dbReference>
<protein>
    <submittedName>
        <fullName evidence="1">Uncharacterized protein</fullName>
    </submittedName>
</protein>
<dbReference type="AlphaFoldDB" id="A0AAW7ZED8"/>
<name>A0AAW7ZED8_9FIRM</name>
<accession>A0AAW7ZED8</accession>
<reference evidence="1" key="1">
    <citation type="journal article" date="2023" name="J. Hazard. Mater.">
        <title>Anaerobic biodegradation of pyrene and benzo[a]pyrene by a new sulfate-reducing Desulforamulus aquiferis strain DSA.</title>
        <authorList>
            <person name="Zhang Z."/>
            <person name="Sun J."/>
            <person name="Gong X."/>
            <person name="Wang C."/>
            <person name="Wang H."/>
        </authorList>
    </citation>
    <scope>NUCLEOTIDE SEQUENCE</scope>
    <source>
        <strain evidence="1">DSA</strain>
    </source>
</reference>